<dbReference type="InterPro" id="IPR023214">
    <property type="entry name" value="HAD_sf"/>
</dbReference>
<dbReference type="Gene3D" id="3.40.50.1000">
    <property type="entry name" value="HAD superfamily/HAD-like"/>
    <property type="match status" value="1"/>
</dbReference>
<sequence length="260" mass="29707">MKHSLSNIHLVTAIFRQHAGYFGRCSMHNKLSAYKAVFFDVGDTLMTIPAARVIMQQFLASRKLHRGEEEIGDLFTEAFRLFYYGKQLNPDEVCTPESDRAFWMKLYSYILDRLGAQQELDEDEIHRCCHGLYDKFTQPEQYQLFDDVKSNLERLSGMGLRLGIISNFAPTLKGILEHKGILHYFDPVIVSTEVGLEKPNPDIFRLALAEAGLPPQDVLYVGDHDQNDIWAPQQAGIDAVKIKRYDYHTGEGIHSLAELQ</sequence>
<keyword evidence="1" id="KW-0378">Hydrolase</keyword>
<dbReference type="PANTHER" id="PTHR46191">
    <property type="match status" value="1"/>
</dbReference>
<dbReference type="Proteomes" id="UP000250369">
    <property type="component" value="Unassembled WGS sequence"/>
</dbReference>
<dbReference type="Gene3D" id="1.10.150.720">
    <property type="entry name" value="Haloacid dehalogenase-like hydrolase"/>
    <property type="match status" value="1"/>
</dbReference>
<dbReference type="InterPro" id="IPR006439">
    <property type="entry name" value="HAD-SF_hydro_IA"/>
</dbReference>
<reference evidence="1 2" key="1">
    <citation type="journal article" date="2009" name="Int. J. Syst. Evol. Microbiol.">
        <title>Paenibacillus contaminans sp. nov., isolated from a contaminated laboratory plate.</title>
        <authorList>
            <person name="Chou J.H."/>
            <person name="Lee J.H."/>
            <person name="Lin M.C."/>
            <person name="Chang P.S."/>
            <person name="Arun A.B."/>
            <person name="Young C.C."/>
            <person name="Chen W.M."/>
        </authorList>
    </citation>
    <scope>NUCLEOTIDE SEQUENCE [LARGE SCALE GENOMIC DNA]</scope>
    <source>
        <strain evidence="1 2">CKOBP-6</strain>
    </source>
</reference>
<dbReference type="PANTHER" id="PTHR46191:SF2">
    <property type="entry name" value="HALOACID DEHALOGENASE-LIKE HYDROLASE DOMAIN-CONTAINING PROTEIN 3"/>
    <property type="match status" value="1"/>
</dbReference>
<name>A0A329MKZ1_9BACL</name>
<gene>
    <name evidence="1" type="ORF">DQG23_15205</name>
</gene>
<organism evidence="1 2">
    <name type="scientific">Paenibacillus contaminans</name>
    <dbReference type="NCBI Taxonomy" id="450362"/>
    <lineage>
        <taxon>Bacteria</taxon>
        <taxon>Bacillati</taxon>
        <taxon>Bacillota</taxon>
        <taxon>Bacilli</taxon>
        <taxon>Bacillales</taxon>
        <taxon>Paenibacillaceae</taxon>
        <taxon>Paenibacillus</taxon>
    </lineage>
</organism>
<dbReference type="Pfam" id="PF00702">
    <property type="entry name" value="Hydrolase"/>
    <property type="match status" value="1"/>
</dbReference>
<keyword evidence="2" id="KW-1185">Reference proteome</keyword>
<dbReference type="SFLD" id="SFLDS00003">
    <property type="entry name" value="Haloacid_Dehalogenase"/>
    <property type="match status" value="1"/>
</dbReference>
<comment type="caution">
    <text evidence="1">The sequence shown here is derived from an EMBL/GenBank/DDBJ whole genome shotgun (WGS) entry which is preliminary data.</text>
</comment>
<dbReference type="GO" id="GO:0016787">
    <property type="term" value="F:hydrolase activity"/>
    <property type="evidence" value="ECO:0007669"/>
    <property type="project" value="UniProtKB-KW"/>
</dbReference>
<dbReference type="NCBIfam" id="TIGR01549">
    <property type="entry name" value="HAD-SF-IA-v1"/>
    <property type="match status" value="1"/>
</dbReference>
<dbReference type="EMBL" id="QMFB01000008">
    <property type="protein sequence ID" value="RAV20519.1"/>
    <property type="molecule type" value="Genomic_DNA"/>
</dbReference>
<dbReference type="OrthoDB" id="9809962at2"/>
<accession>A0A329MKZ1</accession>
<proteinExistence type="predicted"/>
<evidence type="ECO:0000313" key="1">
    <source>
        <dbReference type="EMBL" id="RAV20519.1"/>
    </source>
</evidence>
<dbReference type="SUPFAM" id="SSF56784">
    <property type="entry name" value="HAD-like"/>
    <property type="match status" value="1"/>
</dbReference>
<dbReference type="InterPro" id="IPR051828">
    <property type="entry name" value="HAD-like_hydrolase_domain"/>
</dbReference>
<protein>
    <submittedName>
        <fullName evidence="1">Hydrolase</fullName>
    </submittedName>
</protein>
<evidence type="ECO:0000313" key="2">
    <source>
        <dbReference type="Proteomes" id="UP000250369"/>
    </source>
</evidence>
<dbReference type="InterPro" id="IPR036412">
    <property type="entry name" value="HAD-like_sf"/>
</dbReference>
<dbReference type="InterPro" id="IPR044924">
    <property type="entry name" value="HAD-SF_hydro_IA_REG-2-like_cap"/>
</dbReference>
<dbReference type="AlphaFoldDB" id="A0A329MKZ1"/>
<dbReference type="SFLD" id="SFLDG01129">
    <property type="entry name" value="C1.5:_HAD__Beta-PGM__Phosphata"/>
    <property type="match status" value="1"/>
</dbReference>